<keyword evidence="5" id="KW-1185">Reference proteome</keyword>
<keyword evidence="2" id="KW-1133">Transmembrane helix</keyword>
<dbReference type="Proteomes" id="UP000887116">
    <property type="component" value="Unassembled WGS sequence"/>
</dbReference>
<evidence type="ECO:0000313" key="4">
    <source>
        <dbReference type="EMBL" id="GFQ88538.1"/>
    </source>
</evidence>
<proteinExistence type="predicted"/>
<dbReference type="Gene3D" id="1.10.720.40">
    <property type="match status" value="1"/>
</dbReference>
<dbReference type="OrthoDB" id="6428216at2759"/>
<sequence length="291" mass="33838">MANLTDEQLAKLLKDYGEDVGPLNNTTRPLWEKRLKDLKNSQSQKFGSSKNYNSNSDTEKTPQSRPRKDRIVNRSSSVDRLKVTSLNSSEEITSSFELDSPLIGEPGNSPYPFRVKPRTTNVKKKKNRRVFEVESPNSKDEFKMHAKKVISSELMSHLNNSQLRKLMKVREEDERSREKELLQMNTHQGDRLLSPQRHFSADEMRYKYYKRQGKNPECNEDEQSTCDEEYFAAEDSIPAKATFQNIRNVLNLLLRGVAFAFTATLLILLMLQSWNYQIDEDSEFIWTPEES</sequence>
<keyword evidence="2" id="KW-0472">Membrane</keyword>
<evidence type="ECO:0000313" key="5">
    <source>
        <dbReference type="Proteomes" id="UP000887116"/>
    </source>
</evidence>
<feature type="domain" description="LEM" evidence="3">
    <location>
        <begin position="1"/>
        <end position="42"/>
    </location>
</feature>
<dbReference type="SMART" id="SM00540">
    <property type="entry name" value="LEM"/>
    <property type="match status" value="1"/>
</dbReference>
<dbReference type="AlphaFoldDB" id="A0A8X6FTY5"/>
<protein>
    <submittedName>
        <fullName evidence="4">LEM domain-containing protein</fullName>
    </submittedName>
</protein>
<dbReference type="InterPro" id="IPR003887">
    <property type="entry name" value="LEM_dom"/>
</dbReference>
<accession>A0A8X6FTY5</accession>
<dbReference type="EMBL" id="BMAO01033307">
    <property type="protein sequence ID" value="GFQ88538.1"/>
    <property type="molecule type" value="Genomic_DNA"/>
</dbReference>
<dbReference type="InterPro" id="IPR011015">
    <property type="entry name" value="LEM/LEM-like_dom_sf"/>
</dbReference>
<gene>
    <name evidence="4" type="primary">AVEN_13256_1</name>
    <name evidence="4" type="ORF">TNCT_38761</name>
</gene>
<evidence type="ECO:0000256" key="2">
    <source>
        <dbReference type="SAM" id="Phobius"/>
    </source>
</evidence>
<evidence type="ECO:0000256" key="1">
    <source>
        <dbReference type="SAM" id="MobiDB-lite"/>
    </source>
</evidence>
<reference evidence="4" key="1">
    <citation type="submission" date="2020-07" db="EMBL/GenBank/DDBJ databases">
        <title>Multicomponent nature underlies the extraordinary mechanical properties of spider dragline silk.</title>
        <authorList>
            <person name="Kono N."/>
            <person name="Nakamura H."/>
            <person name="Mori M."/>
            <person name="Yoshida Y."/>
            <person name="Ohtoshi R."/>
            <person name="Malay A.D."/>
            <person name="Moran D.A.P."/>
            <person name="Tomita M."/>
            <person name="Numata K."/>
            <person name="Arakawa K."/>
        </authorList>
    </citation>
    <scope>NUCLEOTIDE SEQUENCE</scope>
</reference>
<name>A0A8X6FTY5_TRICU</name>
<dbReference type="CDD" id="cd12934">
    <property type="entry name" value="LEM"/>
    <property type="match status" value="1"/>
</dbReference>
<evidence type="ECO:0000259" key="3">
    <source>
        <dbReference type="PROSITE" id="PS50954"/>
    </source>
</evidence>
<organism evidence="4 5">
    <name type="scientific">Trichonephila clavata</name>
    <name type="common">Joro spider</name>
    <name type="synonym">Nephila clavata</name>
    <dbReference type="NCBI Taxonomy" id="2740835"/>
    <lineage>
        <taxon>Eukaryota</taxon>
        <taxon>Metazoa</taxon>
        <taxon>Ecdysozoa</taxon>
        <taxon>Arthropoda</taxon>
        <taxon>Chelicerata</taxon>
        <taxon>Arachnida</taxon>
        <taxon>Araneae</taxon>
        <taxon>Araneomorphae</taxon>
        <taxon>Entelegynae</taxon>
        <taxon>Araneoidea</taxon>
        <taxon>Nephilidae</taxon>
        <taxon>Trichonephila</taxon>
    </lineage>
</organism>
<keyword evidence="2" id="KW-0812">Transmembrane</keyword>
<dbReference type="Pfam" id="PF03020">
    <property type="entry name" value="LEM"/>
    <property type="match status" value="1"/>
</dbReference>
<feature type="transmembrane region" description="Helical" evidence="2">
    <location>
        <begin position="252"/>
        <end position="271"/>
    </location>
</feature>
<dbReference type="SUPFAM" id="SSF63451">
    <property type="entry name" value="LEM domain"/>
    <property type="match status" value="1"/>
</dbReference>
<comment type="caution">
    <text evidence="4">The sequence shown here is derived from an EMBL/GenBank/DDBJ whole genome shotgun (WGS) entry which is preliminary data.</text>
</comment>
<feature type="compositionally biased region" description="Polar residues" evidence="1">
    <location>
        <begin position="40"/>
        <end position="56"/>
    </location>
</feature>
<feature type="region of interest" description="Disordered" evidence="1">
    <location>
        <begin position="14"/>
        <end position="76"/>
    </location>
</feature>
<feature type="compositionally biased region" description="Basic and acidic residues" evidence="1">
    <location>
        <begin position="30"/>
        <end position="39"/>
    </location>
</feature>
<dbReference type="PROSITE" id="PS50954">
    <property type="entry name" value="LEM"/>
    <property type="match status" value="1"/>
</dbReference>